<keyword evidence="3" id="KW-1185">Reference proteome</keyword>
<dbReference type="InterPro" id="IPR036249">
    <property type="entry name" value="Thioredoxin-like_sf"/>
</dbReference>
<organism evidence="2 3">
    <name type="scientific">Diaphorobacter nitroreducens</name>
    <dbReference type="NCBI Taxonomy" id="164759"/>
    <lineage>
        <taxon>Bacteria</taxon>
        <taxon>Pseudomonadati</taxon>
        <taxon>Pseudomonadota</taxon>
        <taxon>Betaproteobacteria</taxon>
        <taxon>Burkholderiales</taxon>
        <taxon>Comamonadaceae</taxon>
        <taxon>Diaphorobacter</taxon>
    </lineage>
</organism>
<keyword evidence="1" id="KW-0812">Transmembrane</keyword>
<keyword evidence="1" id="KW-1133">Transmembrane helix</keyword>
<accession>A0AAX1WTU1</accession>
<dbReference type="AlphaFoldDB" id="A0AAX1WTU1"/>
<sequence>MSGSNSSDASFAQAASVVPETGGQQPLGLTVHSLPQAGDAMAALQRSRSGRWQMLGLLLVCAAPVIASYFTYYVLRPEGRRNFGELIEPQRALPAQAAATALDGTAHTLGELRGQWLLVSVAPGACDDGCRNNLYLQRQLRETMGREKERMDWVWLVSDGAVPPAEIAPGLQGATVRRVDAATLATWLQPAPGHTLEEHLYVVDPQGHWMMRFPARLDRAGAAKAKRDLDRLLRASASWDQPGRLQEAP</sequence>
<dbReference type="Proteomes" id="UP000271868">
    <property type="component" value="Unassembled WGS sequence"/>
</dbReference>
<protein>
    <recommendedName>
        <fullName evidence="4">Cytochrome oxidase Cu insertion factor (SCO1/SenC/PrrC family)</fullName>
    </recommendedName>
</protein>
<dbReference type="RefSeq" id="WP_011806627.1">
    <property type="nucleotide sequence ID" value="NZ_CP016278.1"/>
</dbReference>
<proteinExistence type="predicted"/>
<evidence type="ECO:0000256" key="1">
    <source>
        <dbReference type="SAM" id="Phobius"/>
    </source>
</evidence>
<evidence type="ECO:0000313" key="2">
    <source>
        <dbReference type="EMBL" id="ROR41734.1"/>
    </source>
</evidence>
<dbReference type="GeneID" id="84684117"/>
<reference evidence="2 3" key="1">
    <citation type="submission" date="2018-11" db="EMBL/GenBank/DDBJ databases">
        <title>Genomic Encyclopedia of Type Strains, Phase IV (KMG-IV): sequencing the most valuable type-strain genomes for metagenomic binning, comparative biology and taxonomic classification.</title>
        <authorList>
            <person name="Goeker M."/>
        </authorList>
    </citation>
    <scope>NUCLEOTIDE SEQUENCE [LARGE SCALE GENOMIC DNA]</scope>
    <source>
        <strain evidence="2 3">DSM 15985</strain>
    </source>
</reference>
<evidence type="ECO:0000313" key="3">
    <source>
        <dbReference type="Proteomes" id="UP000271868"/>
    </source>
</evidence>
<dbReference type="EMBL" id="RJVL01000005">
    <property type="protein sequence ID" value="ROR41734.1"/>
    <property type="molecule type" value="Genomic_DNA"/>
</dbReference>
<name>A0AAX1WTU1_9BURK</name>
<comment type="caution">
    <text evidence="2">The sequence shown here is derived from an EMBL/GenBank/DDBJ whole genome shotgun (WGS) entry which is preliminary data.</text>
</comment>
<keyword evidence="1" id="KW-0472">Membrane</keyword>
<gene>
    <name evidence="2" type="ORF">EDC60_2383</name>
</gene>
<evidence type="ECO:0008006" key="4">
    <source>
        <dbReference type="Google" id="ProtNLM"/>
    </source>
</evidence>
<dbReference type="SUPFAM" id="SSF52833">
    <property type="entry name" value="Thioredoxin-like"/>
    <property type="match status" value="1"/>
</dbReference>
<feature type="transmembrane region" description="Helical" evidence="1">
    <location>
        <begin position="55"/>
        <end position="75"/>
    </location>
</feature>